<name>E6K0A0_PARDN</name>
<dbReference type="PATRIC" id="fig|864564.6.peg.1417"/>
<keyword evidence="4" id="KW-1185">Reference proteome</keyword>
<dbReference type="SUPFAM" id="SSF46785">
    <property type="entry name" value="Winged helix' DNA-binding domain"/>
    <property type="match status" value="1"/>
</dbReference>
<sequence>MEESTAQRFVRIVDAQSSLYEAYARRHGLQGKSLSILLWLYYSPRPITQKFIADKTQSTRQVVNSTIGKWREEGYIIYTDGPQTGGREPEGADERLDRRRKFITLSPLGREWARPTMEDLRQAELAAMDSLPPADQSELVRLYQAYSDAFHLALRSDCKTGKDELTNAGNQPQATNQQQKTNQQRKKMP</sequence>
<dbReference type="InterPro" id="IPR000835">
    <property type="entry name" value="HTH_MarR-typ"/>
</dbReference>
<dbReference type="EMBL" id="AEON01000001">
    <property type="protein sequence ID" value="EFT83291.1"/>
    <property type="molecule type" value="Genomic_DNA"/>
</dbReference>
<accession>E6K0A0</accession>
<dbReference type="InterPro" id="IPR036388">
    <property type="entry name" value="WH-like_DNA-bd_sf"/>
</dbReference>
<dbReference type="Gene3D" id="1.10.10.10">
    <property type="entry name" value="Winged helix-like DNA-binding domain superfamily/Winged helix DNA-binding domain"/>
    <property type="match status" value="1"/>
</dbReference>
<evidence type="ECO:0000259" key="2">
    <source>
        <dbReference type="Pfam" id="PF12802"/>
    </source>
</evidence>
<organism evidence="3 4">
    <name type="scientific">Parascardovia denticolens DSM 10105 = JCM 12538</name>
    <dbReference type="NCBI Taxonomy" id="864564"/>
    <lineage>
        <taxon>Bacteria</taxon>
        <taxon>Bacillati</taxon>
        <taxon>Actinomycetota</taxon>
        <taxon>Actinomycetes</taxon>
        <taxon>Bifidobacteriales</taxon>
        <taxon>Bifidobacteriaceae</taxon>
        <taxon>Parascardovia</taxon>
    </lineage>
</organism>
<dbReference type="HOGENOM" id="CLU_083287_30_1_11"/>
<gene>
    <name evidence="3" type="ORF">HMPREF0620_0296</name>
</gene>
<dbReference type="KEGG" id="pdo:PSDT_1290"/>
<dbReference type="GO" id="GO:0003700">
    <property type="term" value="F:DNA-binding transcription factor activity"/>
    <property type="evidence" value="ECO:0007669"/>
    <property type="project" value="InterPro"/>
</dbReference>
<dbReference type="RefSeq" id="WP_006288720.1">
    <property type="nucleotide sequence ID" value="NZ_AP012333.1"/>
</dbReference>
<dbReference type="eggNOG" id="COG1846">
    <property type="taxonomic scope" value="Bacteria"/>
</dbReference>
<evidence type="ECO:0000313" key="3">
    <source>
        <dbReference type="EMBL" id="EFT83291.1"/>
    </source>
</evidence>
<feature type="domain" description="HTH marR-type" evidence="2">
    <location>
        <begin position="27"/>
        <end position="82"/>
    </location>
</feature>
<comment type="caution">
    <text evidence="3">The sequence shown here is derived from an EMBL/GenBank/DDBJ whole genome shotgun (WGS) entry which is preliminary data.</text>
</comment>
<reference evidence="3 4" key="1">
    <citation type="submission" date="2010-12" db="EMBL/GenBank/DDBJ databases">
        <authorList>
            <person name="Muzny D."/>
            <person name="Qin X."/>
            <person name="Buhay C."/>
            <person name="Dugan-Rocha S."/>
            <person name="Ding Y."/>
            <person name="Chen G."/>
            <person name="Hawes A."/>
            <person name="Holder M."/>
            <person name="Jhangiani S."/>
            <person name="Johnson A."/>
            <person name="Khan Z."/>
            <person name="Li Z."/>
            <person name="Liu W."/>
            <person name="Liu X."/>
            <person name="Perez L."/>
            <person name="Shen H."/>
            <person name="Wang Q."/>
            <person name="Watt J."/>
            <person name="Xi L."/>
            <person name="Xin Y."/>
            <person name="Zhou J."/>
            <person name="Deng J."/>
            <person name="Jiang H."/>
            <person name="Liu Y."/>
            <person name="Qu J."/>
            <person name="Song X.-Z."/>
            <person name="Zhang L."/>
            <person name="Villasana D."/>
            <person name="Johnson A."/>
            <person name="Liu J."/>
            <person name="Liyanage D."/>
            <person name="Lorensuhewa L."/>
            <person name="Robinson T."/>
            <person name="Song A."/>
            <person name="Song B.-B."/>
            <person name="Dinh H."/>
            <person name="Thornton R."/>
            <person name="Coyle M."/>
            <person name="Francisco L."/>
            <person name="Jackson L."/>
            <person name="Javaid M."/>
            <person name="Korchina V."/>
            <person name="Kovar C."/>
            <person name="Mata R."/>
            <person name="Mathew T."/>
            <person name="Ngo R."/>
            <person name="Nguyen L."/>
            <person name="Nguyen N."/>
            <person name="Okwuonu G."/>
            <person name="Ongeri F."/>
            <person name="Pham C."/>
            <person name="Simmons D."/>
            <person name="Wilczek-Boney K."/>
            <person name="Hale W."/>
            <person name="Jakkamsetti A."/>
            <person name="Pham P."/>
            <person name="Ruth R."/>
            <person name="San Lucas F."/>
            <person name="Warren J."/>
            <person name="Zhang J."/>
            <person name="Zhao Z."/>
            <person name="Zhou C."/>
            <person name="Zhu D."/>
            <person name="Lee S."/>
            <person name="Bess C."/>
            <person name="Blankenburg K."/>
            <person name="Forbes L."/>
            <person name="Fu Q."/>
            <person name="Gubbala S."/>
            <person name="Hirani K."/>
            <person name="Jayaseelan J.C."/>
            <person name="Lara F."/>
            <person name="Munidasa M."/>
            <person name="Palculict T."/>
            <person name="Patil S."/>
            <person name="Pu L.-L."/>
            <person name="Saada N."/>
            <person name="Tang L."/>
            <person name="Weissenberger G."/>
            <person name="Zhu Y."/>
            <person name="Hemphill L."/>
            <person name="Shang Y."/>
            <person name="Youmans B."/>
            <person name="Ayvaz T."/>
            <person name="Ross M."/>
            <person name="Santibanez J."/>
            <person name="Aqrawi P."/>
            <person name="Gross S."/>
            <person name="Joshi V."/>
            <person name="Fowler G."/>
            <person name="Nazareth L."/>
            <person name="Reid J."/>
            <person name="Worley K."/>
            <person name="Petrosino J."/>
            <person name="Highlander S."/>
            <person name="Gibbs R."/>
        </authorList>
    </citation>
    <scope>NUCLEOTIDE SEQUENCE [LARGE SCALE GENOMIC DNA]</scope>
    <source>
        <strain evidence="3 4">DSM 10105</strain>
    </source>
</reference>
<dbReference type="AlphaFoldDB" id="E6K0A0"/>
<evidence type="ECO:0000256" key="1">
    <source>
        <dbReference type="SAM" id="MobiDB-lite"/>
    </source>
</evidence>
<feature type="compositionally biased region" description="Low complexity" evidence="1">
    <location>
        <begin position="166"/>
        <end position="182"/>
    </location>
</feature>
<feature type="region of interest" description="Disordered" evidence="1">
    <location>
        <begin position="161"/>
        <end position="189"/>
    </location>
</feature>
<evidence type="ECO:0000313" key="4">
    <source>
        <dbReference type="Proteomes" id="UP000004946"/>
    </source>
</evidence>
<dbReference type="Proteomes" id="UP000004946">
    <property type="component" value="Chromosome"/>
</dbReference>
<dbReference type="Pfam" id="PF12802">
    <property type="entry name" value="MarR_2"/>
    <property type="match status" value="1"/>
</dbReference>
<proteinExistence type="predicted"/>
<protein>
    <recommendedName>
        <fullName evidence="2">HTH marR-type domain-containing protein</fullName>
    </recommendedName>
</protein>
<dbReference type="InterPro" id="IPR036390">
    <property type="entry name" value="WH_DNA-bd_sf"/>
</dbReference>